<sequence length="90" mass="9972">MTPIPATVPDKFGQPVGPGDQVRILGISPDPDMDEEDLELFLEMVGSICEVERVDEAGYAWVTLWWATSEGSITTTTALNTQEMQKVPRY</sequence>
<dbReference type="AlphaFoldDB" id="A0A4R6GJC3"/>
<evidence type="ECO:0008006" key="4">
    <source>
        <dbReference type="Google" id="ProtNLM"/>
    </source>
</evidence>
<dbReference type="EMBL" id="SNWH01000055">
    <property type="protein sequence ID" value="TDN95116.1"/>
    <property type="molecule type" value="Genomic_DNA"/>
</dbReference>
<dbReference type="Proteomes" id="UP000295150">
    <property type="component" value="Unassembled WGS sequence"/>
</dbReference>
<dbReference type="RefSeq" id="WP_110070891.1">
    <property type="nucleotide sequence ID" value="NZ_SNWH01000055.1"/>
</dbReference>
<keyword evidence="3" id="KW-1185">Reference proteome</keyword>
<name>A0A4R6GJC3_9GAMM</name>
<proteinExistence type="predicted"/>
<evidence type="ECO:0000256" key="1">
    <source>
        <dbReference type="SAM" id="MobiDB-lite"/>
    </source>
</evidence>
<evidence type="ECO:0000313" key="3">
    <source>
        <dbReference type="Proteomes" id="UP000295150"/>
    </source>
</evidence>
<organism evidence="2 3">
    <name type="scientific">Halomonas ventosae</name>
    <dbReference type="NCBI Taxonomy" id="229007"/>
    <lineage>
        <taxon>Bacteria</taxon>
        <taxon>Pseudomonadati</taxon>
        <taxon>Pseudomonadota</taxon>
        <taxon>Gammaproteobacteria</taxon>
        <taxon>Oceanospirillales</taxon>
        <taxon>Halomonadaceae</taxon>
        <taxon>Halomonas</taxon>
    </lineage>
</organism>
<reference evidence="2 3" key="1">
    <citation type="submission" date="2019-03" db="EMBL/GenBank/DDBJ databases">
        <title>Freshwater and sediment microbial communities from various areas in North America, analyzing microbe dynamics in response to fracking.</title>
        <authorList>
            <person name="Lamendella R."/>
        </authorList>
    </citation>
    <scope>NUCLEOTIDE SEQUENCE [LARGE SCALE GENOMIC DNA]</scope>
    <source>
        <strain evidence="2 3">1_TX</strain>
    </source>
</reference>
<evidence type="ECO:0000313" key="2">
    <source>
        <dbReference type="EMBL" id="TDN95116.1"/>
    </source>
</evidence>
<comment type="caution">
    <text evidence="2">The sequence shown here is derived from an EMBL/GenBank/DDBJ whole genome shotgun (WGS) entry which is preliminary data.</text>
</comment>
<protein>
    <recommendedName>
        <fullName evidence="4">DUF4926 domain-containing protein</fullName>
    </recommendedName>
</protein>
<accession>A0A4R6GJC3</accession>
<gene>
    <name evidence="2" type="ORF">DFO68_1553</name>
</gene>
<feature type="region of interest" description="Disordered" evidence="1">
    <location>
        <begin position="1"/>
        <end position="20"/>
    </location>
</feature>